<evidence type="ECO:0000313" key="7">
    <source>
        <dbReference type="EMBL" id="SNQ47329.1"/>
    </source>
</evidence>
<evidence type="ECO:0000256" key="1">
    <source>
        <dbReference type="ARBA" id="ARBA00023015"/>
    </source>
</evidence>
<dbReference type="InterPro" id="IPR050109">
    <property type="entry name" value="HTH-type_TetR-like_transc_reg"/>
</dbReference>
<dbReference type="PROSITE" id="PS50977">
    <property type="entry name" value="HTH_TETR_2"/>
    <property type="match status" value="1"/>
</dbReference>
<feature type="region of interest" description="Disordered" evidence="5">
    <location>
        <begin position="1"/>
        <end position="21"/>
    </location>
</feature>
<dbReference type="PRINTS" id="PR00455">
    <property type="entry name" value="HTHTETR"/>
</dbReference>
<protein>
    <submittedName>
        <fullName evidence="7">Putative TetR-family transcriptional regulator</fullName>
    </submittedName>
</protein>
<dbReference type="GO" id="GO:0003700">
    <property type="term" value="F:DNA-binding transcription factor activity"/>
    <property type="evidence" value="ECO:0007669"/>
    <property type="project" value="TreeGrafter"/>
</dbReference>
<dbReference type="Proteomes" id="UP000234331">
    <property type="component" value="Unassembled WGS sequence"/>
</dbReference>
<dbReference type="OrthoDB" id="9796019at2"/>
<dbReference type="Pfam" id="PF16859">
    <property type="entry name" value="TetR_C_11"/>
    <property type="match status" value="1"/>
</dbReference>
<evidence type="ECO:0000256" key="5">
    <source>
        <dbReference type="SAM" id="MobiDB-lite"/>
    </source>
</evidence>
<dbReference type="Gene3D" id="1.10.10.60">
    <property type="entry name" value="Homeodomain-like"/>
    <property type="match status" value="1"/>
</dbReference>
<feature type="domain" description="HTH tetR-type" evidence="6">
    <location>
        <begin position="18"/>
        <end position="78"/>
    </location>
</feature>
<dbReference type="SUPFAM" id="SSF46689">
    <property type="entry name" value="Homeodomain-like"/>
    <property type="match status" value="1"/>
</dbReference>
<evidence type="ECO:0000256" key="3">
    <source>
        <dbReference type="ARBA" id="ARBA00023163"/>
    </source>
</evidence>
<reference evidence="7 8" key="1">
    <citation type="submission" date="2017-06" db="EMBL/GenBank/DDBJ databases">
        <authorList>
            <person name="Kim H.J."/>
            <person name="Triplett B.A."/>
        </authorList>
    </citation>
    <scope>NUCLEOTIDE SEQUENCE [LARGE SCALE GENOMIC DNA]</scope>
    <source>
        <strain evidence="7">FRACA_ARgP5</strain>
    </source>
</reference>
<sequence length="198" mass="21904">MPQSSLASPRPGGRPRDESRDDVIRAATLDLLAEFGYDGVTMDRVASRAGTGKATIYRRWPSKLAMVLDAINDFAQERMPTPDTGSLRLDLLEFFTFFHEAVRGGRGRIIAELISEMPRNPELRDALRAGMWTQRDASSRAIVEHGIARGELQPNVDGSILTEIGTAIILQRVLVTGDPVDRPFLETIVDDIVIRYAA</sequence>
<keyword evidence="2 4" id="KW-0238">DNA-binding</keyword>
<keyword evidence="1" id="KW-0805">Transcription regulation</keyword>
<gene>
    <name evidence="7" type="ORF">FRACA_1820010</name>
</gene>
<evidence type="ECO:0000256" key="4">
    <source>
        <dbReference type="PROSITE-ProRule" id="PRU00335"/>
    </source>
</evidence>
<proteinExistence type="predicted"/>
<evidence type="ECO:0000256" key="2">
    <source>
        <dbReference type="ARBA" id="ARBA00023125"/>
    </source>
</evidence>
<dbReference type="RefSeq" id="WP_101831198.1">
    <property type="nucleotide sequence ID" value="NZ_FZMO01000093.1"/>
</dbReference>
<accession>A0A2I2KNW2</accession>
<dbReference type="InterPro" id="IPR009057">
    <property type="entry name" value="Homeodomain-like_sf"/>
</dbReference>
<dbReference type="PANTHER" id="PTHR30055:SF148">
    <property type="entry name" value="TETR-FAMILY TRANSCRIPTIONAL REGULATOR"/>
    <property type="match status" value="1"/>
</dbReference>
<dbReference type="InterPro" id="IPR001647">
    <property type="entry name" value="HTH_TetR"/>
</dbReference>
<dbReference type="PANTHER" id="PTHR30055">
    <property type="entry name" value="HTH-TYPE TRANSCRIPTIONAL REGULATOR RUTR"/>
    <property type="match status" value="1"/>
</dbReference>
<dbReference type="InterPro" id="IPR036271">
    <property type="entry name" value="Tet_transcr_reg_TetR-rel_C_sf"/>
</dbReference>
<dbReference type="GO" id="GO:0000976">
    <property type="term" value="F:transcription cis-regulatory region binding"/>
    <property type="evidence" value="ECO:0007669"/>
    <property type="project" value="TreeGrafter"/>
</dbReference>
<evidence type="ECO:0000259" key="6">
    <source>
        <dbReference type="PROSITE" id="PS50977"/>
    </source>
</evidence>
<feature type="DNA-binding region" description="H-T-H motif" evidence="4">
    <location>
        <begin position="41"/>
        <end position="60"/>
    </location>
</feature>
<dbReference type="EMBL" id="FZMO01000093">
    <property type="protein sequence ID" value="SNQ47329.1"/>
    <property type="molecule type" value="Genomic_DNA"/>
</dbReference>
<dbReference type="Pfam" id="PF00440">
    <property type="entry name" value="TetR_N"/>
    <property type="match status" value="1"/>
</dbReference>
<keyword evidence="3" id="KW-0804">Transcription</keyword>
<dbReference type="Gene3D" id="1.10.357.10">
    <property type="entry name" value="Tetracycline Repressor, domain 2"/>
    <property type="match status" value="1"/>
</dbReference>
<keyword evidence="8" id="KW-1185">Reference proteome</keyword>
<dbReference type="InterPro" id="IPR011075">
    <property type="entry name" value="TetR_C"/>
</dbReference>
<evidence type="ECO:0000313" key="8">
    <source>
        <dbReference type="Proteomes" id="UP000234331"/>
    </source>
</evidence>
<dbReference type="SUPFAM" id="SSF48498">
    <property type="entry name" value="Tetracyclin repressor-like, C-terminal domain"/>
    <property type="match status" value="1"/>
</dbReference>
<dbReference type="AlphaFoldDB" id="A0A2I2KNW2"/>
<name>A0A2I2KNW2_9ACTN</name>
<organism evidence="7 8">
    <name type="scientific">Frankia canadensis</name>
    <dbReference type="NCBI Taxonomy" id="1836972"/>
    <lineage>
        <taxon>Bacteria</taxon>
        <taxon>Bacillati</taxon>
        <taxon>Actinomycetota</taxon>
        <taxon>Actinomycetes</taxon>
        <taxon>Frankiales</taxon>
        <taxon>Frankiaceae</taxon>
        <taxon>Frankia</taxon>
    </lineage>
</organism>